<dbReference type="Pfam" id="PF07992">
    <property type="entry name" value="Pyr_redox_2"/>
    <property type="match status" value="1"/>
</dbReference>
<proteinExistence type="inferred from homology"/>
<dbReference type="PRINTS" id="PR00163">
    <property type="entry name" value="RUBREDOXIN"/>
</dbReference>
<dbReference type="PROSITE" id="PS50903">
    <property type="entry name" value="RUBREDOXIN_LIKE"/>
    <property type="match status" value="1"/>
</dbReference>
<dbReference type="Gene3D" id="3.50.50.60">
    <property type="entry name" value="FAD/NAD(P)-binding domain"/>
    <property type="match status" value="2"/>
</dbReference>
<evidence type="ECO:0000256" key="9">
    <source>
        <dbReference type="ARBA" id="ARBA00022723"/>
    </source>
</evidence>
<accession>A0A8J2UNA8</accession>
<dbReference type="SUPFAM" id="SSF57802">
    <property type="entry name" value="Rubredoxin-like"/>
    <property type="match status" value="1"/>
</dbReference>
<dbReference type="RefSeq" id="WP_188396212.1">
    <property type="nucleotide sequence ID" value="NZ_BMCG01000004.1"/>
</dbReference>
<dbReference type="PRINTS" id="PR00411">
    <property type="entry name" value="PNDRDTASEI"/>
</dbReference>
<dbReference type="InterPro" id="IPR050260">
    <property type="entry name" value="FAD-bd_OxRdtase"/>
</dbReference>
<dbReference type="InterPro" id="IPR024935">
    <property type="entry name" value="Rubredoxin_dom"/>
</dbReference>
<evidence type="ECO:0000256" key="1">
    <source>
        <dbReference type="ARBA" id="ARBA00001965"/>
    </source>
</evidence>
<comment type="cofactor">
    <cofactor evidence="2">
        <name>FAD</name>
        <dbReference type="ChEBI" id="CHEBI:57692"/>
    </cofactor>
</comment>
<dbReference type="PANTHER" id="PTHR43429:SF3">
    <property type="entry name" value="NITRITE REDUCTASE [NAD(P)H]"/>
    <property type="match status" value="1"/>
</dbReference>
<dbReference type="GO" id="GO:0005506">
    <property type="term" value="F:iron ion binding"/>
    <property type="evidence" value="ECO:0007669"/>
    <property type="project" value="InterPro"/>
</dbReference>
<evidence type="ECO:0000259" key="13">
    <source>
        <dbReference type="PROSITE" id="PS50903"/>
    </source>
</evidence>
<reference evidence="14" key="2">
    <citation type="submission" date="2020-09" db="EMBL/GenBank/DDBJ databases">
        <authorList>
            <person name="Sun Q."/>
            <person name="Sedlacek I."/>
        </authorList>
    </citation>
    <scope>NUCLEOTIDE SEQUENCE</scope>
    <source>
        <strain evidence="14">CCM 7086</strain>
    </source>
</reference>
<dbReference type="InterPro" id="IPR023753">
    <property type="entry name" value="FAD/NAD-binding_dom"/>
</dbReference>
<evidence type="ECO:0000256" key="5">
    <source>
        <dbReference type="ARBA" id="ARBA00005337"/>
    </source>
</evidence>
<dbReference type="SUPFAM" id="SSF51905">
    <property type="entry name" value="FAD/NAD(P)-binding domain"/>
    <property type="match status" value="1"/>
</dbReference>
<keyword evidence="8" id="KW-0285">Flavoprotein</keyword>
<comment type="similarity">
    <text evidence="6">Belongs to the FAD-dependent oxidoreductase family.</text>
</comment>
<dbReference type="CDD" id="cd00730">
    <property type="entry name" value="rubredoxin"/>
    <property type="match status" value="1"/>
</dbReference>
<comment type="cofactor">
    <cofactor evidence="1">
        <name>Fe(3+)</name>
        <dbReference type="ChEBI" id="CHEBI:29034"/>
    </cofactor>
</comment>
<evidence type="ECO:0000256" key="2">
    <source>
        <dbReference type="ARBA" id="ARBA00001974"/>
    </source>
</evidence>
<comment type="function">
    <text evidence="3">Involved in the hydrocarbon hydroxylating system, which transfers electrons from NADH to rubredoxin reductase and then through rubredoxin to alkane 1 monooxygenase.</text>
</comment>
<comment type="caution">
    <text evidence="14">The sequence shown here is derived from an EMBL/GenBank/DDBJ whole genome shotgun (WGS) entry which is preliminary data.</text>
</comment>
<evidence type="ECO:0000256" key="10">
    <source>
        <dbReference type="ARBA" id="ARBA00022827"/>
    </source>
</evidence>
<evidence type="ECO:0000256" key="12">
    <source>
        <dbReference type="ARBA" id="ARBA00023004"/>
    </source>
</evidence>
<dbReference type="PRINTS" id="PR00368">
    <property type="entry name" value="FADPNR"/>
</dbReference>
<dbReference type="InterPro" id="IPR036188">
    <property type="entry name" value="FAD/NAD-bd_sf"/>
</dbReference>
<dbReference type="AlphaFoldDB" id="A0A8J2UNA8"/>
<keyword evidence="15" id="KW-1185">Reference proteome</keyword>
<dbReference type="Proteomes" id="UP000620266">
    <property type="component" value="Unassembled WGS sequence"/>
</dbReference>
<evidence type="ECO:0000256" key="3">
    <source>
        <dbReference type="ARBA" id="ARBA00002792"/>
    </source>
</evidence>
<evidence type="ECO:0000313" key="14">
    <source>
        <dbReference type="EMBL" id="GGC11634.1"/>
    </source>
</evidence>
<sequence>MSAVIADAAPWRKYICLACGLIYDEQEGDPDSGLAPGTRFEDIPDDWSCPLCGVSKADFVQWEARPPQRAVASSAAPASLRRADAGVVIVGGGCAAWQMAQALRAHDADLPIIMVTACSGDVYDKPLLSVALQKKLPMPALVRETGADAAARLGVRLLPHTHAIAVTREGSALRTTRGSVRYRHLILAHGAAPRAEPSMPASLCWRINDLRAYARFRACLDAAHGAPQRVLIAGAGLVGCELANDLALGGHTVLLLDPQQLPLQAAAGAADARALLDAWQSLPLQFLGGTRIARVFCEGAGRVVIAEDGRRFEVDHVVSATGLQTPNRLARSAGLAWDAGIAVDARTLCTSVENIHALGDCISIAGRTHRYIEPIARQAKLIAARIVGAEAEPYVCRRPPIRVKTGSRGFTIPPS</sequence>
<dbReference type="PROSITE" id="PS00202">
    <property type="entry name" value="RUBREDOXIN"/>
    <property type="match status" value="1"/>
</dbReference>
<dbReference type="GO" id="GO:0016491">
    <property type="term" value="F:oxidoreductase activity"/>
    <property type="evidence" value="ECO:0007669"/>
    <property type="project" value="InterPro"/>
</dbReference>
<evidence type="ECO:0000256" key="8">
    <source>
        <dbReference type="ARBA" id="ARBA00022630"/>
    </source>
</evidence>
<dbReference type="PANTHER" id="PTHR43429">
    <property type="entry name" value="PYRIDINE NUCLEOTIDE-DISULFIDE OXIDOREDUCTASE DOMAIN-CONTAINING"/>
    <property type="match status" value="1"/>
</dbReference>
<gene>
    <name evidence="14" type="primary">alkT</name>
    <name evidence="14" type="ORF">GCM10007205_20950</name>
</gene>
<protein>
    <submittedName>
        <fullName evidence="14">Rubredoxin-NAD(+) reductase</fullName>
    </submittedName>
</protein>
<keyword evidence="11" id="KW-0249">Electron transport</keyword>
<comment type="similarity">
    <text evidence="5">Belongs to the rubredoxin family.</text>
</comment>
<dbReference type="Pfam" id="PF00301">
    <property type="entry name" value="Rubredoxin"/>
    <property type="match status" value="1"/>
</dbReference>
<dbReference type="InterPro" id="IPR024934">
    <property type="entry name" value="Rubredoxin-like_dom"/>
</dbReference>
<dbReference type="FunFam" id="2.20.28.10:FF:000001">
    <property type="entry name" value="Rubredoxin"/>
    <property type="match status" value="1"/>
</dbReference>
<keyword evidence="10" id="KW-0274">FAD</keyword>
<organism evidence="14 15">
    <name type="scientific">Oxalicibacterium flavum</name>
    <dbReference type="NCBI Taxonomy" id="179467"/>
    <lineage>
        <taxon>Bacteria</taxon>
        <taxon>Pseudomonadati</taxon>
        <taxon>Pseudomonadota</taxon>
        <taxon>Betaproteobacteria</taxon>
        <taxon>Burkholderiales</taxon>
        <taxon>Oxalobacteraceae</taxon>
        <taxon>Oxalicibacterium</taxon>
    </lineage>
</organism>
<dbReference type="Gene3D" id="2.20.28.10">
    <property type="match status" value="1"/>
</dbReference>
<keyword evidence="9" id="KW-0479">Metal-binding</keyword>
<reference evidence="14" key="1">
    <citation type="journal article" date="2014" name="Int. J. Syst. Evol. Microbiol.">
        <title>Complete genome sequence of Corynebacterium casei LMG S-19264T (=DSM 44701T), isolated from a smear-ripened cheese.</title>
        <authorList>
            <consortium name="US DOE Joint Genome Institute (JGI-PGF)"/>
            <person name="Walter F."/>
            <person name="Albersmeier A."/>
            <person name="Kalinowski J."/>
            <person name="Ruckert C."/>
        </authorList>
    </citation>
    <scope>NUCLEOTIDE SEQUENCE</scope>
    <source>
        <strain evidence="14">CCM 7086</strain>
    </source>
</reference>
<evidence type="ECO:0000256" key="7">
    <source>
        <dbReference type="ARBA" id="ARBA00022448"/>
    </source>
</evidence>
<keyword evidence="12" id="KW-0408">Iron</keyword>
<keyword evidence="7" id="KW-0813">Transport</keyword>
<evidence type="ECO:0000256" key="4">
    <source>
        <dbReference type="ARBA" id="ARBA00004933"/>
    </source>
</evidence>
<comment type="pathway">
    <text evidence="4">Hydrocarbon metabolism; alkane degradation.</text>
</comment>
<evidence type="ECO:0000313" key="15">
    <source>
        <dbReference type="Proteomes" id="UP000620266"/>
    </source>
</evidence>
<feature type="domain" description="Rubredoxin-like" evidence="13">
    <location>
        <begin position="11"/>
        <end position="62"/>
    </location>
</feature>
<name>A0A8J2UNA8_9BURK</name>
<evidence type="ECO:0000256" key="11">
    <source>
        <dbReference type="ARBA" id="ARBA00022982"/>
    </source>
</evidence>
<dbReference type="InterPro" id="IPR018527">
    <property type="entry name" value="Rubredoxin_Fe_BS"/>
</dbReference>
<evidence type="ECO:0000256" key="6">
    <source>
        <dbReference type="ARBA" id="ARBA00006442"/>
    </source>
</evidence>
<dbReference type="EMBL" id="BMCG01000004">
    <property type="protein sequence ID" value="GGC11634.1"/>
    <property type="molecule type" value="Genomic_DNA"/>
</dbReference>